<feature type="domain" description="Aminoglycoside phosphotransferase" evidence="1">
    <location>
        <begin position="75"/>
        <end position="259"/>
    </location>
</feature>
<evidence type="ECO:0000313" key="2">
    <source>
        <dbReference type="EMBL" id="QKX55229.1"/>
    </source>
</evidence>
<protein>
    <recommendedName>
        <fullName evidence="1">Aminoglycoside phosphotransferase domain-containing protein</fullName>
    </recommendedName>
</protein>
<keyword evidence="3" id="KW-1185">Reference proteome</keyword>
<dbReference type="Proteomes" id="UP000509510">
    <property type="component" value="Chromosome I"/>
</dbReference>
<proteinExistence type="predicted"/>
<organism evidence="2 3">
    <name type="scientific">Talaromyces rugulosus</name>
    <name type="common">Penicillium rugulosum</name>
    <dbReference type="NCBI Taxonomy" id="121627"/>
    <lineage>
        <taxon>Eukaryota</taxon>
        <taxon>Fungi</taxon>
        <taxon>Dikarya</taxon>
        <taxon>Ascomycota</taxon>
        <taxon>Pezizomycotina</taxon>
        <taxon>Eurotiomycetes</taxon>
        <taxon>Eurotiomycetidae</taxon>
        <taxon>Eurotiales</taxon>
        <taxon>Trichocomaceae</taxon>
        <taxon>Talaromyces</taxon>
        <taxon>Talaromyces sect. Islandici</taxon>
    </lineage>
</organism>
<dbReference type="InterPro" id="IPR011009">
    <property type="entry name" value="Kinase-like_dom_sf"/>
</dbReference>
<dbReference type="OrthoDB" id="2906425at2759"/>
<evidence type="ECO:0000313" key="3">
    <source>
        <dbReference type="Proteomes" id="UP000509510"/>
    </source>
</evidence>
<dbReference type="SUPFAM" id="SSF56112">
    <property type="entry name" value="Protein kinase-like (PK-like)"/>
    <property type="match status" value="1"/>
</dbReference>
<dbReference type="GeneID" id="55989830"/>
<dbReference type="PANTHER" id="PTHR21310">
    <property type="entry name" value="AMINOGLYCOSIDE PHOSPHOTRANSFERASE-RELATED-RELATED"/>
    <property type="match status" value="1"/>
</dbReference>
<reference evidence="3" key="1">
    <citation type="submission" date="2020-06" db="EMBL/GenBank/DDBJ databases">
        <title>A chromosome-scale genome assembly of Talaromyces rugulosus W13939.</title>
        <authorList>
            <person name="Wang B."/>
            <person name="Guo L."/>
            <person name="Ye K."/>
            <person name="Wang L."/>
        </authorList>
    </citation>
    <scope>NUCLEOTIDE SEQUENCE [LARGE SCALE GENOMIC DNA]</scope>
    <source>
        <strain evidence="3">W13939</strain>
    </source>
</reference>
<name>A0A7H8QMS0_TALRU</name>
<dbReference type="PANTHER" id="PTHR21310:SF15">
    <property type="entry name" value="AMINOGLYCOSIDE PHOSPHOTRANSFERASE DOMAIN-CONTAINING PROTEIN"/>
    <property type="match status" value="1"/>
</dbReference>
<evidence type="ECO:0000259" key="1">
    <source>
        <dbReference type="Pfam" id="PF01636"/>
    </source>
</evidence>
<gene>
    <name evidence="2" type="ORF">TRUGW13939_02321</name>
</gene>
<dbReference type="InterPro" id="IPR051678">
    <property type="entry name" value="AGP_Transferase"/>
</dbReference>
<dbReference type="InterPro" id="IPR002575">
    <property type="entry name" value="Aminoglycoside_PTrfase"/>
</dbReference>
<dbReference type="AlphaFoldDB" id="A0A7H8QMS0"/>
<sequence length="291" mass="33070">MADSSSGVPFLSKNIREGNRYIKEDETLYPCPSSVDIYSLPPQQEIITVLSKQVGRLVLEHDFSYVTKSGSGVKPAESEAMRLVSEYTSVPVPELLVKSFSLGNGSIHMTLIPGCHLEGRWDKLDEETKKSVCLQLWDLISKIRDIKPSLELKDLVQCAADGSPTRDPLLEDLQEPARPLMSDSEFQARIFERYLHFGGRRFKCELPGMLPRSSSSVFTHADIAPRNIMIDDQNKITGILDWEYAGWYPDYWEYAQIMRPAFGGDWSMWMDQTAPQRWDISGINAARRVLF</sequence>
<dbReference type="RefSeq" id="XP_035341408.1">
    <property type="nucleotide sequence ID" value="XM_035485515.1"/>
</dbReference>
<dbReference type="Pfam" id="PF01636">
    <property type="entry name" value="APH"/>
    <property type="match status" value="1"/>
</dbReference>
<dbReference type="EMBL" id="CP055898">
    <property type="protein sequence ID" value="QKX55229.1"/>
    <property type="molecule type" value="Genomic_DNA"/>
</dbReference>
<dbReference type="CDD" id="cd05120">
    <property type="entry name" value="APH_ChoK_like"/>
    <property type="match status" value="1"/>
</dbReference>
<dbReference type="Gene3D" id="3.90.1200.10">
    <property type="match status" value="1"/>
</dbReference>
<accession>A0A7H8QMS0</accession>
<dbReference type="KEGG" id="trg:TRUGW13939_02321"/>